<evidence type="ECO:0000313" key="1">
    <source>
        <dbReference type="EMBL" id="JAH47764.1"/>
    </source>
</evidence>
<protein>
    <submittedName>
        <fullName evidence="1">Uncharacterized protein</fullName>
    </submittedName>
</protein>
<accession>A0A0E9T2I4</accession>
<name>A0A0E9T2I4_ANGAN</name>
<organism evidence="1">
    <name type="scientific">Anguilla anguilla</name>
    <name type="common">European freshwater eel</name>
    <name type="synonym">Muraena anguilla</name>
    <dbReference type="NCBI Taxonomy" id="7936"/>
    <lineage>
        <taxon>Eukaryota</taxon>
        <taxon>Metazoa</taxon>
        <taxon>Chordata</taxon>
        <taxon>Craniata</taxon>
        <taxon>Vertebrata</taxon>
        <taxon>Euteleostomi</taxon>
        <taxon>Actinopterygii</taxon>
        <taxon>Neopterygii</taxon>
        <taxon>Teleostei</taxon>
        <taxon>Anguilliformes</taxon>
        <taxon>Anguillidae</taxon>
        <taxon>Anguilla</taxon>
    </lineage>
</organism>
<reference evidence="1" key="1">
    <citation type="submission" date="2014-11" db="EMBL/GenBank/DDBJ databases">
        <authorList>
            <person name="Amaro Gonzalez C."/>
        </authorList>
    </citation>
    <scope>NUCLEOTIDE SEQUENCE</scope>
</reference>
<reference evidence="1" key="2">
    <citation type="journal article" date="2015" name="Fish Shellfish Immunol.">
        <title>Early steps in the European eel (Anguilla anguilla)-Vibrio vulnificus interaction in the gills: Role of the RtxA13 toxin.</title>
        <authorList>
            <person name="Callol A."/>
            <person name="Pajuelo D."/>
            <person name="Ebbesson L."/>
            <person name="Teles M."/>
            <person name="MacKenzie S."/>
            <person name="Amaro C."/>
        </authorList>
    </citation>
    <scope>NUCLEOTIDE SEQUENCE</scope>
</reference>
<dbReference type="EMBL" id="GBXM01060813">
    <property type="protein sequence ID" value="JAH47764.1"/>
    <property type="molecule type" value="Transcribed_RNA"/>
</dbReference>
<sequence>MSSGPRTTNLK</sequence>
<proteinExistence type="predicted"/>